<gene>
    <name evidence="2" type="ORF">VCS650_LOCUS3670</name>
</gene>
<dbReference type="EMBL" id="CAJNON010000020">
    <property type="protein sequence ID" value="CAF0794449.1"/>
    <property type="molecule type" value="Genomic_DNA"/>
</dbReference>
<dbReference type="AlphaFoldDB" id="A0A813S5L5"/>
<name>A0A813S5L5_9BILA</name>
<dbReference type="Proteomes" id="UP000663891">
    <property type="component" value="Unassembled WGS sequence"/>
</dbReference>
<protein>
    <recommendedName>
        <fullName evidence="4">Protein OSCP1</fullName>
    </recommendedName>
</protein>
<sequence>MGGEMVYILEQRLSAQEIVDQKATKVINDIVGAMFNGKFIEELFRPQELYPKRAVKHIFEKVAHSSIMRLNEASMDKLYDLMTMSVKFQMMLCPCASDIIKVTYNHVSSMRKLVRSPAVLDLLDKAFIAFNKYFFSYYLSIVFNMSLKSFPIIFINMGGEMVYILEQRLSAQEIVDQKATKVINDIVGAMFNGKFIEELFRPQELYPKRAVKHIFEKVAHSSIMRLNEASMDKLYDLMTMSVKFQMMLCPCASDIIKVTYNHVSSMRKLVRSPAVLDLLDKAFIAFNKLYDLMTMSVKFQMMLCPCASDIIKVTYNHVSSMRKLVRSPAVLDLLDKAFIAFNKQYERLNDTEWLLIRDTILFFFQDVHIRVSIFLRENLQTQQGQFIMTTNGNVPTGFQPPGEIRTYKRGRLNSTHTFDAGERHEPSDNNRTFHLGLNIYSKSKNANTNILNETTTVVHQPPTMVNAASDIDMINPDPKMIAQLNLLSDLIGNNTSGNASRSGLVKLSLFDDDDDDEDDNSNQNQTRSQTSSRDHRPKNEDVTIDVSNRNRNSRLSHVLHDLDFDENPSGRGRNDDEEDEDDLCSMMDRLPNNSNKRR</sequence>
<evidence type="ECO:0008006" key="4">
    <source>
        <dbReference type="Google" id="ProtNLM"/>
    </source>
</evidence>
<organism evidence="2 3">
    <name type="scientific">Adineta steineri</name>
    <dbReference type="NCBI Taxonomy" id="433720"/>
    <lineage>
        <taxon>Eukaryota</taxon>
        <taxon>Metazoa</taxon>
        <taxon>Spiralia</taxon>
        <taxon>Gnathifera</taxon>
        <taxon>Rotifera</taxon>
        <taxon>Eurotatoria</taxon>
        <taxon>Bdelloidea</taxon>
        <taxon>Adinetida</taxon>
        <taxon>Adinetidae</taxon>
        <taxon>Adineta</taxon>
    </lineage>
</organism>
<proteinExistence type="predicted"/>
<feature type="compositionally biased region" description="Low complexity" evidence="1">
    <location>
        <begin position="521"/>
        <end position="531"/>
    </location>
</feature>
<feature type="compositionally biased region" description="Polar residues" evidence="1">
    <location>
        <begin position="545"/>
        <end position="555"/>
    </location>
</feature>
<comment type="caution">
    <text evidence="2">The sequence shown here is derived from an EMBL/GenBank/DDBJ whole genome shotgun (WGS) entry which is preliminary data.</text>
</comment>
<evidence type="ECO:0000313" key="3">
    <source>
        <dbReference type="Proteomes" id="UP000663891"/>
    </source>
</evidence>
<dbReference type="GO" id="GO:0005737">
    <property type="term" value="C:cytoplasm"/>
    <property type="evidence" value="ECO:0007669"/>
    <property type="project" value="TreeGrafter"/>
</dbReference>
<accession>A0A813S5L5</accession>
<evidence type="ECO:0000313" key="2">
    <source>
        <dbReference type="EMBL" id="CAF0794449.1"/>
    </source>
</evidence>
<dbReference type="PANTHER" id="PTHR21439:SF0">
    <property type="entry name" value="PROTEIN OSCP1"/>
    <property type="match status" value="1"/>
</dbReference>
<feature type="region of interest" description="Disordered" evidence="1">
    <location>
        <begin position="513"/>
        <end position="598"/>
    </location>
</feature>
<evidence type="ECO:0000256" key="1">
    <source>
        <dbReference type="SAM" id="MobiDB-lite"/>
    </source>
</evidence>
<dbReference type="GO" id="GO:0005886">
    <property type="term" value="C:plasma membrane"/>
    <property type="evidence" value="ECO:0007669"/>
    <property type="project" value="TreeGrafter"/>
</dbReference>
<dbReference type="InterPro" id="IPR019332">
    <property type="entry name" value="OSCP1"/>
</dbReference>
<reference evidence="2" key="1">
    <citation type="submission" date="2021-02" db="EMBL/GenBank/DDBJ databases">
        <authorList>
            <person name="Nowell W R."/>
        </authorList>
    </citation>
    <scope>NUCLEOTIDE SEQUENCE</scope>
</reference>
<feature type="compositionally biased region" description="Basic and acidic residues" evidence="1">
    <location>
        <begin position="532"/>
        <end position="541"/>
    </location>
</feature>
<dbReference type="OrthoDB" id="2157380at2759"/>
<dbReference type="PANTHER" id="PTHR21439">
    <property type="entry name" value="OXIDORED-NITRO DOMAIN-CONTAINING PROTEIN"/>
    <property type="match status" value="1"/>
</dbReference>
<dbReference type="Pfam" id="PF10188">
    <property type="entry name" value="Oscp1"/>
    <property type="match status" value="3"/>
</dbReference>